<evidence type="ECO:0000313" key="2">
    <source>
        <dbReference type="EMBL" id="KAK4450907.1"/>
    </source>
</evidence>
<keyword evidence="3" id="KW-1185">Reference proteome</keyword>
<accession>A0AAV9GU16</accession>
<proteinExistence type="predicted"/>
<dbReference type="AlphaFoldDB" id="A0AAV9GU16"/>
<name>A0AAV9GU16_9PEZI</name>
<comment type="caution">
    <text evidence="2">The sequence shown here is derived from an EMBL/GenBank/DDBJ whole genome shotgun (WGS) entry which is preliminary data.</text>
</comment>
<evidence type="ECO:0000313" key="3">
    <source>
        <dbReference type="Proteomes" id="UP001321760"/>
    </source>
</evidence>
<keyword evidence="1" id="KW-0732">Signal</keyword>
<organism evidence="2 3">
    <name type="scientific">Podospora aff. communis PSN243</name>
    <dbReference type="NCBI Taxonomy" id="3040156"/>
    <lineage>
        <taxon>Eukaryota</taxon>
        <taxon>Fungi</taxon>
        <taxon>Dikarya</taxon>
        <taxon>Ascomycota</taxon>
        <taxon>Pezizomycotina</taxon>
        <taxon>Sordariomycetes</taxon>
        <taxon>Sordariomycetidae</taxon>
        <taxon>Sordariales</taxon>
        <taxon>Podosporaceae</taxon>
        <taxon>Podospora</taxon>
    </lineage>
</organism>
<feature type="signal peptide" evidence="1">
    <location>
        <begin position="1"/>
        <end position="17"/>
    </location>
</feature>
<protein>
    <submittedName>
        <fullName evidence="2">Uncharacterized protein</fullName>
    </submittedName>
</protein>
<reference evidence="2" key="1">
    <citation type="journal article" date="2023" name="Mol. Phylogenet. Evol.">
        <title>Genome-scale phylogeny and comparative genomics of the fungal order Sordariales.</title>
        <authorList>
            <person name="Hensen N."/>
            <person name="Bonometti L."/>
            <person name="Westerberg I."/>
            <person name="Brannstrom I.O."/>
            <person name="Guillou S."/>
            <person name="Cros-Aarteil S."/>
            <person name="Calhoun S."/>
            <person name="Haridas S."/>
            <person name="Kuo A."/>
            <person name="Mondo S."/>
            <person name="Pangilinan J."/>
            <person name="Riley R."/>
            <person name="LaButti K."/>
            <person name="Andreopoulos B."/>
            <person name="Lipzen A."/>
            <person name="Chen C."/>
            <person name="Yan M."/>
            <person name="Daum C."/>
            <person name="Ng V."/>
            <person name="Clum A."/>
            <person name="Steindorff A."/>
            <person name="Ohm R.A."/>
            <person name="Martin F."/>
            <person name="Silar P."/>
            <person name="Natvig D.O."/>
            <person name="Lalanne C."/>
            <person name="Gautier V."/>
            <person name="Ament-Velasquez S.L."/>
            <person name="Kruys A."/>
            <person name="Hutchinson M.I."/>
            <person name="Powell A.J."/>
            <person name="Barry K."/>
            <person name="Miller A.N."/>
            <person name="Grigoriev I.V."/>
            <person name="Debuchy R."/>
            <person name="Gladieux P."/>
            <person name="Hiltunen Thoren M."/>
            <person name="Johannesson H."/>
        </authorList>
    </citation>
    <scope>NUCLEOTIDE SEQUENCE</scope>
    <source>
        <strain evidence="2">PSN243</strain>
    </source>
</reference>
<sequence>MKTSVVLSTLLAAVAIAAPSQIERRTGDWDKCLGKCVRGCKGPVYVALACVAICEVTCGAALEDDGADTVVDFAEIFPEN</sequence>
<evidence type="ECO:0000256" key="1">
    <source>
        <dbReference type="SAM" id="SignalP"/>
    </source>
</evidence>
<dbReference type="Proteomes" id="UP001321760">
    <property type="component" value="Unassembled WGS sequence"/>
</dbReference>
<reference evidence="2" key="2">
    <citation type="submission" date="2023-05" db="EMBL/GenBank/DDBJ databases">
        <authorList>
            <consortium name="Lawrence Berkeley National Laboratory"/>
            <person name="Steindorff A."/>
            <person name="Hensen N."/>
            <person name="Bonometti L."/>
            <person name="Westerberg I."/>
            <person name="Brannstrom I.O."/>
            <person name="Guillou S."/>
            <person name="Cros-Aarteil S."/>
            <person name="Calhoun S."/>
            <person name="Haridas S."/>
            <person name="Kuo A."/>
            <person name="Mondo S."/>
            <person name="Pangilinan J."/>
            <person name="Riley R."/>
            <person name="Labutti K."/>
            <person name="Andreopoulos B."/>
            <person name="Lipzen A."/>
            <person name="Chen C."/>
            <person name="Yanf M."/>
            <person name="Daum C."/>
            <person name="Ng V."/>
            <person name="Clum A."/>
            <person name="Ohm R."/>
            <person name="Martin F."/>
            <person name="Silar P."/>
            <person name="Natvig D."/>
            <person name="Lalanne C."/>
            <person name="Gautier V."/>
            <person name="Ament-Velasquez S.L."/>
            <person name="Kruys A."/>
            <person name="Hutchinson M.I."/>
            <person name="Powell A.J."/>
            <person name="Barry K."/>
            <person name="Miller A.N."/>
            <person name="Grigoriev I.V."/>
            <person name="Debuchy R."/>
            <person name="Gladieux P."/>
            <person name="Thoren M.H."/>
            <person name="Johannesson H."/>
        </authorList>
    </citation>
    <scope>NUCLEOTIDE SEQUENCE</scope>
    <source>
        <strain evidence="2">PSN243</strain>
    </source>
</reference>
<feature type="chain" id="PRO_5043485527" evidence="1">
    <location>
        <begin position="18"/>
        <end position="80"/>
    </location>
</feature>
<dbReference type="EMBL" id="MU865930">
    <property type="protein sequence ID" value="KAK4450907.1"/>
    <property type="molecule type" value="Genomic_DNA"/>
</dbReference>
<gene>
    <name evidence="2" type="ORF">QBC34DRAFT_378724</name>
</gene>